<evidence type="ECO:0008006" key="3">
    <source>
        <dbReference type="Google" id="ProtNLM"/>
    </source>
</evidence>
<evidence type="ECO:0000313" key="2">
    <source>
        <dbReference type="Proteomes" id="UP001324634"/>
    </source>
</evidence>
<dbReference type="Proteomes" id="UP001324634">
    <property type="component" value="Chromosome"/>
</dbReference>
<gene>
    <name evidence="1" type="ORF">SOO65_12270</name>
</gene>
<keyword evidence="2" id="KW-1185">Reference proteome</keyword>
<evidence type="ECO:0000313" key="1">
    <source>
        <dbReference type="EMBL" id="WPU63464.1"/>
    </source>
</evidence>
<dbReference type="EMBL" id="CP139487">
    <property type="protein sequence ID" value="WPU63464.1"/>
    <property type="molecule type" value="Genomic_DNA"/>
</dbReference>
<accession>A0AAX4HJP8</accession>
<dbReference type="KEGG" id="psti:SOO65_12270"/>
<protein>
    <recommendedName>
        <fullName evidence="3">Lipoprotein</fullName>
    </recommendedName>
</protein>
<dbReference type="RefSeq" id="WP_321390216.1">
    <property type="nucleotide sequence ID" value="NZ_CP139487.1"/>
</dbReference>
<reference evidence="1 2" key="1">
    <citation type="submission" date="2023-11" db="EMBL/GenBank/DDBJ databases">
        <title>Peredibacter starrii A3.12.</title>
        <authorList>
            <person name="Mitchell R.J."/>
        </authorList>
    </citation>
    <scope>NUCLEOTIDE SEQUENCE [LARGE SCALE GENOMIC DNA]</scope>
    <source>
        <strain evidence="1 2">A3.12</strain>
    </source>
</reference>
<name>A0AAX4HJP8_9BACT</name>
<dbReference type="PROSITE" id="PS51257">
    <property type="entry name" value="PROKAR_LIPOPROTEIN"/>
    <property type="match status" value="1"/>
</dbReference>
<organism evidence="1 2">
    <name type="scientific">Peredibacter starrii</name>
    <dbReference type="NCBI Taxonomy" id="28202"/>
    <lineage>
        <taxon>Bacteria</taxon>
        <taxon>Pseudomonadati</taxon>
        <taxon>Bdellovibrionota</taxon>
        <taxon>Bacteriovoracia</taxon>
        <taxon>Bacteriovoracales</taxon>
        <taxon>Bacteriovoracaceae</taxon>
        <taxon>Peredibacter</taxon>
    </lineage>
</organism>
<proteinExistence type="predicted"/>
<dbReference type="AlphaFoldDB" id="A0AAX4HJP8"/>
<sequence>MKHFIIMAAFILIGCASQERKNWDSGGDAQRAYDQQQMQEQVETMRVQQPGGRY</sequence>